<evidence type="ECO:0000313" key="3">
    <source>
        <dbReference type="Proteomes" id="UP001172155"/>
    </source>
</evidence>
<evidence type="ECO:0000313" key="2">
    <source>
        <dbReference type="EMBL" id="KAK0743285.1"/>
    </source>
</evidence>
<protein>
    <submittedName>
        <fullName evidence="2">Uncharacterized protein</fullName>
    </submittedName>
</protein>
<reference evidence="2" key="1">
    <citation type="submission" date="2023-06" db="EMBL/GenBank/DDBJ databases">
        <title>Genome-scale phylogeny and comparative genomics of the fungal order Sordariales.</title>
        <authorList>
            <consortium name="Lawrence Berkeley National Laboratory"/>
            <person name="Hensen N."/>
            <person name="Bonometti L."/>
            <person name="Westerberg I."/>
            <person name="Brannstrom I.O."/>
            <person name="Guillou S."/>
            <person name="Cros-Aarteil S."/>
            <person name="Calhoun S."/>
            <person name="Haridas S."/>
            <person name="Kuo A."/>
            <person name="Mondo S."/>
            <person name="Pangilinan J."/>
            <person name="Riley R."/>
            <person name="LaButti K."/>
            <person name="Andreopoulos B."/>
            <person name="Lipzen A."/>
            <person name="Chen C."/>
            <person name="Yanf M."/>
            <person name="Daum C."/>
            <person name="Ng V."/>
            <person name="Clum A."/>
            <person name="Steindorff A."/>
            <person name="Ohm R."/>
            <person name="Martin F."/>
            <person name="Silar P."/>
            <person name="Natvig D."/>
            <person name="Lalanne C."/>
            <person name="Gautier V."/>
            <person name="Ament-velasquez S.L."/>
            <person name="Kruys A."/>
            <person name="Hutchinson M.I."/>
            <person name="Powell A.J."/>
            <person name="Barry K."/>
            <person name="Miller A.N."/>
            <person name="Grigoriev I.V."/>
            <person name="Debuchy R."/>
            <person name="Gladieux P."/>
            <person name="Thoren M.H."/>
            <person name="Johannesson H."/>
        </authorList>
    </citation>
    <scope>NUCLEOTIDE SEQUENCE</scope>
    <source>
        <strain evidence="2">SMH3187-1</strain>
    </source>
</reference>
<feature type="region of interest" description="Disordered" evidence="1">
    <location>
        <begin position="34"/>
        <end position="141"/>
    </location>
</feature>
<name>A0AA40EPV7_9PEZI</name>
<dbReference type="EMBL" id="JAUKUD010000005">
    <property type="protein sequence ID" value="KAK0743285.1"/>
    <property type="molecule type" value="Genomic_DNA"/>
</dbReference>
<organism evidence="2 3">
    <name type="scientific">Schizothecium vesticola</name>
    <dbReference type="NCBI Taxonomy" id="314040"/>
    <lineage>
        <taxon>Eukaryota</taxon>
        <taxon>Fungi</taxon>
        <taxon>Dikarya</taxon>
        <taxon>Ascomycota</taxon>
        <taxon>Pezizomycotina</taxon>
        <taxon>Sordariomycetes</taxon>
        <taxon>Sordariomycetidae</taxon>
        <taxon>Sordariales</taxon>
        <taxon>Schizotheciaceae</taxon>
        <taxon>Schizothecium</taxon>
    </lineage>
</organism>
<dbReference type="Proteomes" id="UP001172155">
    <property type="component" value="Unassembled WGS sequence"/>
</dbReference>
<proteinExistence type="predicted"/>
<keyword evidence="3" id="KW-1185">Reference proteome</keyword>
<dbReference type="PANTHER" id="PTHR42090:SF1">
    <property type="match status" value="1"/>
</dbReference>
<accession>A0AA40EPV7</accession>
<dbReference type="PANTHER" id="PTHR42090">
    <property type="match status" value="1"/>
</dbReference>
<sequence length="141" mass="15642">MAVRQLHLQRILGLQYSTSIRHSPLSSIAARAFHSSPRSALSDEEALDRNTLNPRRAEYTASGWDDEVAEHPEVAFNPSENRPEYEKEMCTKSCNGSPLELSGANREVSSQTDENKGDKSDKLIKSWGSPGKPNNKKHGHA</sequence>
<gene>
    <name evidence="2" type="ORF">B0T18DRAFT_430597</name>
</gene>
<dbReference type="AlphaFoldDB" id="A0AA40EPV7"/>
<comment type="caution">
    <text evidence="2">The sequence shown here is derived from an EMBL/GenBank/DDBJ whole genome shotgun (WGS) entry which is preliminary data.</text>
</comment>
<evidence type="ECO:0000256" key="1">
    <source>
        <dbReference type="SAM" id="MobiDB-lite"/>
    </source>
</evidence>
<feature type="compositionally biased region" description="Basic and acidic residues" evidence="1">
    <location>
        <begin position="113"/>
        <end position="124"/>
    </location>
</feature>
<feature type="compositionally biased region" description="Basic and acidic residues" evidence="1">
    <location>
        <begin position="81"/>
        <end position="90"/>
    </location>
</feature>